<keyword evidence="1" id="KW-1003">Cell membrane</keyword>
<dbReference type="InterPro" id="IPR006059">
    <property type="entry name" value="SBP"/>
</dbReference>
<dbReference type="AlphaFoldDB" id="A0A6C0P949"/>
<gene>
    <name evidence="8" type="ORF">GZH47_09470</name>
</gene>
<evidence type="ECO:0000256" key="6">
    <source>
        <dbReference type="SAM" id="MobiDB-lite"/>
    </source>
</evidence>
<protein>
    <submittedName>
        <fullName evidence="8">Carbohydrate ABC transporter substrate-binding protein</fullName>
    </submittedName>
</protein>
<keyword evidence="5" id="KW-0449">Lipoprotein</keyword>
<proteinExistence type="predicted"/>
<dbReference type="KEGG" id="prz:GZH47_09470"/>
<dbReference type="Gene3D" id="3.40.190.10">
    <property type="entry name" value="Periplasmic binding protein-like II"/>
    <property type="match status" value="2"/>
</dbReference>
<accession>A0A6C0P949</accession>
<keyword evidence="4" id="KW-0564">Palmitate</keyword>
<reference evidence="8 9" key="1">
    <citation type="submission" date="2020-02" db="EMBL/GenBank/DDBJ databases">
        <title>Paenibacillus sp. nov., isolated from rhizosphere soil of tomato.</title>
        <authorList>
            <person name="Weon H.-Y."/>
            <person name="Lee S.A."/>
        </authorList>
    </citation>
    <scope>NUCLEOTIDE SEQUENCE [LARGE SCALE GENOMIC DNA]</scope>
    <source>
        <strain evidence="8 9">14171R-81</strain>
    </source>
</reference>
<organism evidence="8 9">
    <name type="scientific">Paenibacillus rhizovicinus</name>
    <dbReference type="NCBI Taxonomy" id="2704463"/>
    <lineage>
        <taxon>Bacteria</taxon>
        <taxon>Bacillati</taxon>
        <taxon>Bacillota</taxon>
        <taxon>Bacilli</taxon>
        <taxon>Bacillales</taxon>
        <taxon>Paenibacillaceae</taxon>
        <taxon>Paenibacillus</taxon>
    </lineage>
</organism>
<evidence type="ECO:0000256" key="7">
    <source>
        <dbReference type="SAM" id="SignalP"/>
    </source>
</evidence>
<evidence type="ECO:0000256" key="3">
    <source>
        <dbReference type="ARBA" id="ARBA00023136"/>
    </source>
</evidence>
<dbReference type="PANTHER" id="PTHR43649:SF33">
    <property type="entry name" value="POLYGALACTURONAN_RHAMNOGALACTURONAN-BINDING PROTEIN YTCQ"/>
    <property type="match status" value="1"/>
</dbReference>
<feature type="signal peptide" evidence="7">
    <location>
        <begin position="1"/>
        <end position="16"/>
    </location>
</feature>
<dbReference type="PANTHER" id="PTHR43649">
    <property type="entry name" value="ARABINOSE-BINDING PROTEIN-RELATED"/>
    <property type="match status" value="1"/>
</dbReference>
<evidence type="ECO:0000256" key="2">
    <source>
        <dbReference type="ARBA" id="ARBA00022729"/>
    </source>
</evidence>
<dbReference type="Pfam" id="PF01547">
    <property type="entry name" value="SBP_bac_1"/>
    <property type="match status" value="1"/>
</dbReference>
<keyword evidence="9" id="KW-1185">Reference proteome</keyword>
<evidence type="ECO:0000256" key="5">
    <source>
        <dbReference type="ARBA" id="ARBA00023288"/>
    </source>
</evidence>
<dbReference type="InterPro" id="IPR050490">
    <property type="entry name" value="Bact_solute-bd_prot1"/>
</dbReference>
<evidence type="ECO:0000256" key="4">
    <source>
        <dbReference type="ARBA" id="ARBA00023139"/>
    </source>
</evidence>
<evidence type="ECO:0000313" key="9">
    <source>
        <dbReference type="Proteomes" id="UP000479114"/>
    </source>
</evidence>
<dbReference type="Proteomes" id="UP000479114">
    <property type="component" value="Chromosome"/>
</dbReference>
<name>A0A6C0P949_9BACL</name>
<evidence type="ECO:0000256" key="1">
    <source>
        <dbReference type="ARBA" id="ARBA00022475"/>
    </source>
</evidence>
<evidence type="ECO:0000313" key="8">
    <source>
        <dbReference type="EMBL" id="QHW34999.1"/>
    </source>
</evidence>
<dbReference type="SUPFAM" id="SSF53850">
    <property type="entry name" value="Periplasmic binding protein-like II"/>
    <property type="match status" value="1"/>
</dbReference>
<feature type="region of interest" description="Disordered" evidence="6">
    <location>
        <begin position="21"/>
        <end position="41"/>
    </location>
</feature>
<dbReference type="EMBL" id="CP048286">
    <property type="protein sequence ID" value="QHW34999.1"/>
    <property type="molecule type" value="Genomic_DNA"/>
</dbReference>
<keyword evidence="3" id="KW-0472">Membrane</keyword>
<feature type="chain" id="PRO_5039476039" evidence="7">
    <location>
        <begin position="17"/>
        <end position="434"/>
    </location>
</feature>
<feature type="compositionally biased region" description="Polar residues" evidence="6">
    <location>
        <begin position="21"/>
        <end position="36"/>
    </location>
</feature>
<keyword evidence="2 7" id="KW-0732">Signal</keyword>
<sequence length="434" mass="48430">MAGIAGAALMSSLLLAGCNSSGDNRHQAGSSTNNPAPTADKTTTLTVLTNRVDLAENGVLQKYADKFEAKHPGTHVAFEGLTNYASDIMARLSTRSMGDALLVPNNLTNEDLVNYFEPLKDSMFDHIRFADFKAYRGVRYGISTGASTEGLVYNKKAFREAGITVLPQTLDEFYAACAKLKQAGIIPVYVNYGAQWPMSSWGENLVGFMTGNPNYLNQMAETDQPWSIDNPWGQAITILRTLIQKGYTEKDLFTNNWELSKSEVASGHAGMYFIGNWVINQVIEAGAKSDDVGFIPFPYDNKRGKRYAQLSPDYFLGVSKFSENKQLAEEWVDFFVNESGYVNDSGFLPVDETKTSSMPQIQQFESYKPTYVERQPPTDDFLNISAKVQIAFWTGDDIQRWAVAKDLKTEFQTYNELWKQARHEVLGLDATAKR</sequence>